<evidence type="ECO:0000313" key="3">
    <source>
        <dbReference type="WBParaSite" id="ALUE_0001084301-mRNA-1"/>
    </source>
</evidence>
<keyword evidence="2" id="KW-1185">Reference proteome</keyword>
<dbReference type="WBParaSite" id="ALUE_0001084301-mRNA-1">
    <property type="protein sequence ID" value="ALUE_0001084301-mRNA-1"/>
    <property type="gene ID" value="ALUE_0001084301"/>
</dbReference>
<feature type="transmembrane region" description="Helical" evidence="1">
    <location>
        <begin position="12"/>
        <end position="31"/>
    </location>
</feature>
<sequence length="60" mass="6830">MYVTLKTFTNSATSLIVRTVLSLTALVSLLITETTRHYGIVTGIILYQQPNLRLKMRVLY</sequence>
<keyword evidence="1" id="KW-0812">Transmembrane</keyword>
<name>A0A0M3I2S5_ASCLU</name>
<accession>A0A0M3I2S5</accession>
<evidence type="ECO:0000256" key="1">
    <source>
        <dbReference type="SAM" id="Phobius"/>
    </source>
</evidence>
<protein>
    <submittedName>
        <fullName evidence="3">Secreted protein</fullName>
    </submittedName>
</protein>
<keyword evidence="1" id="KW-1133">Transmembrane helix</keyword>
<proteinExistence type="predicted"/>
<dbReference type="Proteomes" id="UP000036681">
    <property type="component" value="Unplaced"/>
</dbReference>
<reference evidence="3" key="1">
    <citation type="submission" date="2017-02" db="UniProtKB">
        <authorList>
            <consortium name="WormBaseParasite"/>
        </authorList>
    </citation>
    <scope>IDENTIFICATION</scope>
</reference>
<organism evidence="2 3">
    <name type="scientific">Ascaris lumbricoides</name>
    <name type="common">Giant roundworm</name>
    <dbReference type="NCBI Taxonomy" id="6252"/>
    <lineage>
        <taxon>Eukaryota</taxon>
        <taxon>Metazoa</taxon>
        <taxon>Ecdysozoa</taxon>
        <taxon>Nematoda</taxon>
        <taxon>Chromadorea</taxon>
        <taxon>Rhabditida</taxon>
        <taxon>Spirurina</taxon>
        <taxon>Ascaridomorpha</taxon>
        <taxon>Ascaridoidea</taxon>
        <taxon>Ascarididae</taxon>
        <taxon>Ascaris</taxon>
    </lineage>
</organism>
<keyword evidence="1" id="KW-0472">Membrane</keyword>
<dbReference type="AlphaFoldDB" id="A0A0M3I2S5"/>
<evidence type="ECO:0000313" key="2">
    <source>
        <dbReference type="Proteomes" id="UP000036681"/>
    </source>
</evidence>